<protein>
    <submittedName>
        <fullName evidence="2">L-ascorbate metabolism protein UlaG, beta-lactamase superfamily</fullName>
    </submittedName>
</protein>
<evidence type="ECO:0000259" key="1">
    <source>
        <dbReference type="SMART" id="SM00849"/>
    </source>
</evidence>
<dbReference type="RefSeq" id="WP_197520336.1">
    <property type="nucleotide sequence ID" value="NZ_CADFGN010000001.1"/>
</dbReference>
<dbReference type="EMBL" id="FNZM01000003">
    <property type="protein sequence ID" value="SEJ27555.1"/>
    <property type="molecule type" value="Genomic_DNA"/>
</dbReference>
<dbReference type="InterPro" id="IPR050114">
    <property type="entry name" value="UPF0173_UPF0282_UlaG_hydrolase"/>
</dbReference>
<evidence type="ECO:0000313" key="2">
    <source>
        <dbReference type="EMBL" id="SEJ27555.1"/>
    </source>
</evidence>
<dbReference type="Proteomes" id="UP000183529">
    <property type="component" value="Unassembled WGS sequence"/>
</dbReference>
<proteinExistence type="predicted"/>
<comment type="caution">
    <text evidence="2">The sequence shown here is derived from an EMBL/GenBank/DDBJ whole genome shotgun (WGS) entry which is preliminary data.</text>
</comment>
<organism evidence="2 3">
    <name type="scientific">Paraburkholderia tropica</name>
    <dbReference type="NCBI Taxonomy" id="92647"/>
    <lineage>
        <taxon>Bacteria</taxon>
        <taxon>Pseudomonadati</taxon>
        <taxon>Pseudomonadota</taxon>
        <taxon>Betaproteobacteria</taxon>
        <taxon>Burkholderiales</taxon>
        <taxon>Burkholderiaceae</taxon>
        <taxon>Paraburkholderia</taxon>
    </lineage>
</organism>
<reference evidence="2 3" key="1">
    <citation type="submission" date="2016-10" db="EMBL/GenBank/DDBJ databases">
        <authorList>
            <person name="Varghese N."/>
            <person name="Submissions S."/>
        </authorList>
    </citation>
    <scope>NUCLEOTIDE SEQUENCE [LARGE SCALE GENOMIC DNA]</scope>
    <source>
        <strain evidence="2 3">LMG 22274</strain>
    </source>
</reference>
<dbReference type="AlphaFoldDB" id="A0AAQ1GDB5"/>
<dbReference type="InterPro" id="IPR036866">
    <property type="entry name" value="RibonucZ/Hydroxyglut_hydro"/>
</dbReference>
<dbReference type="PANTHER" id="PTHR43546">
    <property type="entry name" value="UPF0173 METAL-DEPENDENT HYDROLASE MJ1163-RELATED"/>
    <property type="match status" value="1"/>
</dbReference>
<dbReference type="PANTHER" id="PTHR43546:SF3">
    <property type="entry name" value="UPF0173 METAL-DEPENDENT HYDROLASE MJ1163"/>
    <property type="match status" value="1"/>
</dbReference>
<name>A0AAQ1GDB5_9BURK</name>
<accession>A0AAQ1GDB5</accession>
<dbReference type="SMART" id="SM00849">
    <property type="entry name" value="Lactamase_B"/>
    <property type="match status" value="1"/>
</dbReference>
<dbReference type="SUPFAM" id="SSF56281">
    <property type="entry name" value="Metallo-hydrolase/oxidoreductase"/>
    <property type="match status" value="1"/>
</dbReference>
<gene>
    <name evidence="2" type="ORF">SAMN05216550_103422</name>
</gene>
<evidence type="ECO:0000313" key="3">
    <source>
        <dbReference type="Proteomes" id="UP000183529"/>
    </source>
</evidence>
<sequence length="308" mass="33653">MLSIDVDTFEMPLAAQLAARTRPAAKPFTPAPPAGGVALNWLGQAGFVIEGAGLRLLIDPYLSDSLARKYQGTRYPHRRMMAAPVAPEDFEHVDLVLCTHRHTDHMDPDTLQPLARRFPKLRFVVPAATLDEAVKRCGVDVARLIPVDAGERVEPLPGVRIAPVPSAHETLDVDDQGRHPWLGYVIDVAGVRVYHSGDCVPYDGLHENVAALQPHLALLPVNGRDDERSGNGVPGNFTLDEAVALCKHAGVRAMIAHHHGLFDFNTLDPAVIDTRIVAERGALALYRARTQCTWRIRANAQTDPRQSG</sequence>
<dbReference type="InterPro" id="IPR001279">
    <property type="entry name" value="Metallo-B-lactamas"/>
</dbReference>
<dbReference type="Gene3D" id="3.60.15.10">
    <property type="entry name" value="Ribonuclease Z/Hydroxyacylglutathione hydrolase-like"/>
    <property type="match status" value="1"/>
</dbReference>
<dbReference type="Pfam" id="PF12706">
    <property type="entry name" value="Lactamase_B_2"/>
    <property type="match status" value="1"/>
</dbReference>
<feature type="domain" description="Metallo-beta-lactamase" evidence="1">
    <location>
        <begin position="43"/>
        <end position="248"/>
    </location>
</feature>